<feature type="region of interest" description="Disordered" evidence="7">
    <location>
        <begin position="1"/>
        <end position="20"/>
    </location>
</feature>
<keyword evidence="5 6" id="KW-0233">DNA recombination</keyword>
<comment type="function">
    <text evidence="1 6">Required for the transposition of the insertion element.</text>
</comment>
<proteinExistence type="inferred from homology"/>
<dbReference type="PANTHER" id="PTHR33217:SF9">
    <property type="entry name" value="MUTATOR FAMILY TRANSPOSASE"/>
    <property type="match status" value="1"/>
</dbReference>
<keyword evidence="9" id="KW-1185">Reference proteome</keyword>
<dbReference type="AlphaFoldDB" id="A0A370I8Q8"/>
<evidence type="ECO:0000256" key="7">
    <source>
        <dbReference type="SAM" id="MobiDB-lite"/>
    </source>
</evidence>
<dbReference type="GO" id="GO:0003677">
    <property type="term" value="F:DNA binding"/>
    <property type="evidence" value="ECO:0007669"/>
    <property type="project" value="UniProtKB-UniRule"/>
</dbReference>
<dbReference type="PANTHER" id="PTHR33217">
    <property type="entry name" value="TRANSPOSASE FOR INSERTION SEQUENCE ELEMENT IS1081"/>
    <property type="match status" value="1"/>
</dbReference>
<organism evidence="8 9">
    <name type="scientific">Nocardia pseudobrasiliensis</name>
    <dbReference type="NCBI Taxonomy" id="45979"/>
    <lineage>
        <taxon>Bacteria</taxon>
        <taxon>Bacillati</taxon>
        <taxon>Actinomycetota</taxon>
        <taxon>Actinomycetes</taxon>
        <taxon>Mycobacteriales</taxon>
        <taxon>Nocardiaceae</taxon>
        <taxon>Nocardia</taxon>
    </lineage>
</organism>
<comment type="caution">
    <text evidence="8">The sequence shown here is derived from an EMBL/GenBank/DDBJ whole genome shotgun (WGS) entry which is preliminary data.</text>
</comment>
<dbReference type="InterPro" id="IPR001207">
    <property type="entry name" value="Transposase_mutator"/>
</dbReference>
<evidence type="ECO:0000313" key="9">
    <source>
        <dbReference type="Proteomes" id="UP000254869"/>
    </source>
</evidence>
<name>A0A370I8Q8_9NOCA</name>
<evidence type="ECO:0000256" key="1">
    <source>
        <dbReference type="ARBA" id="ARBA00002190"/>
    </source>
</evidence>
<dbReference type="EMBL" id="QQBC01000005">
    <property type="protein sequence ID" value="RDI65784.1"/>
    <property type="molecule type" value="Genomic_DNA"/>
</dbReference>
<dbReference type="GO" id="GO:0004803">
    <property type="term" value="F:transposase activity"/>
    <property type="evidence" value="ECO:0007669"/>
    <property type="project" value="UniProtKB-UniRule"/>
</dbReference>
<evidence type="ECO:0000313" key="8">
    <source>
        <dbReference type="EMBL" id="RDI65784.1"/>
    </source>
</evidence>
<keyword evidence="4 6" id="KW-0238">DNA-binding</keyword>
<evidence type="ECO:0000256" key="2">
    <source>
        <dbReference type="ARBA" id="ARBA00010961"/>
    </source>
</evidence>
<dbReference type="Pfam" id="PF00872">
    <property type="entry name" value="Transposase_mut"/>
    <property type="match status" value="1"/>
</dbReference>
<comment type="similarity">
    <text evidence="2 6">Belongs to the transposase mutator family.</text>
</comment>
<evidence type="ECO:0000256" key="5">
    <source>
        <dbReference type="ARBA" id="ARBA00023172"/>
    </source>
</evidence>
<sequence>MLEVIDGGAGSNNDAEPGSPIDEIVREGVRAMLAAALQAEVAAYIARFADRLDENGHRLVVRNGFYAARAVTTSAGAVEVRAPRVNDKRVDPENGEHQRFSSTILPAMAFKLLESAQNRWRAVSAPHLVALVRAGAHFDRGILVEREQGTAA</sequence>
<dbReference type="GO" id="GO:0006313">
    <property type="term" value="P:DNA transposition"/>
    <property type="evidence" value="ECO:0007669"/>
    <property type="project" value="UniProtKB-UniRule"/>
</dbReference>
<evidence type="ECO:0000256" key="4">
    <source>
        <dbReference type="ARBA" id="ARBA00023125"/>
    </source>
</evidence>
<accession>A0A370I8Q8</accession>
<dbReference type="Proteomes" id="UP000254869">
    <property type="component" value="Unassembled WGS sequence"/>
</dbReference>
<keyword evidence="6" id="KW-0814">Transposable element</keyword>
<evidence type="ECO:0000256" key="6">
    <source>
        <dbReference type="RuleBase" id="RU365089"/>
    </source>
</evidence>
<reference evidence="8 9" key="1">
    <citation type="submission" date="2018-07" db="EMBL/GenBank/DDBJ databases">
        <title>Genomic Encyclopedia of Type Strains, Phase IV (KMG-IV): sequencing the most valuable type-strain genomes for metagenomic binning, comparative biology and taxonomic classification.</title>
        <authorList>
            <person name="Goeker M."/>
        </authorList>
    </citation>
    <scope>NUCLEOTIDE SEQUENCE [LARGE SCALE GENOMIC DNA]</scope>
    <source>
        <strain evidence="8 9">DSM 44290</strain>
    </source>
</reference>
<keyword evidence="3 6" id="KW-0815">Transposition</keyword>
<evidence type="ECO:0000256" key="3">
    <source>
        <dbReference type="ARBA" id="ARBA00022578"/>
    </source>
</evidence>
<gene>
    <name evidence="8" type="ORF">DFR76_10599</name>
</gene>
<protein>
    <recommendedName>
        <fullName evidence="6">Mutator family transposase</fullName>
    </recommendedName>
</protein>